<dbReference type="EMBL" id="JAINUG010000323">
    <property type="protein sequence ID" value="KAJ8378340.1"/>
    <property type="molecule type" value="Genomic_DNA"/>
</dbReference>
<evidence type="ECO:0000313" key="3">
    <source>
        <dbReference type="Proteomes" id="UP001221898"/>
    </source>
</evidence>
<gene>
    <name evidence="2" type="ORF">AAFF_G00243600</name>
</gene>
<dbReference type="AlphaFoldDB" id="A0AAD7RDZ0"/>
<evidence type="ECO:0000313" key="2">
    <source>
        <dbReference type="EMBL" id="KAJ8378340.1"/>
    </source>
</evidence>
<feature type="region of interest" description="Disordered" evidence="1">
    <location>
        <begin position="54"/>
        <end position="76"/>
    </location>
</feature>
<organism evidence="2 3">
    <name type="scientific">Aldrovandia affinis</name>
    <dbReference type="NCBI Taxonomy" id="143900"/>
    <lineage>
        <taxon>Eukaryota</taxon>
        <taxon>Metazoa</taxon>
        <taxon>Chordata</taxon>
        <taxon>Craniata</taxon>
        <taxon>Vertebrata</taxon>
        <taxon>Euteleostomi</taxon>
        <taxon>Actinopterygii</taxon>
        <taxon>Neopterygii</taxon>
        <taxon>Teleostei</taxon>
        <taxon>Notacanthiformes</taxon>
        <taxon>Halosauridae</taxon>
        <taxon>Aldrovandia</taxon>
    </lineage>
</organism>
<comment type="caution">
    <text evidence="2">The sequence shown here is derived from an EMBL/GenBank/DDBJ whole genome shotgun (WGS) entry which is preliminary data.</text>
</comment>
<sequence>MQNVYQAVVPARPGRIVALPWTDADGGRLNALKDAVRGAPVAAVRRGAYTILSKPRRSADATSDLSSPRGPLSDQLFPGRFTASALAKDARIMRPD</sequence>
<accession>A0AAD7RDZ0</accession>
<reference evidence="2" key="1">
    <citation type="journal article" date="2023" name="Science">
        <title>Genome structures resolve the early diversification of teleost fishes.</title>
        <authorList>
            <person name="Parey E."/>
            <person name="Louis A."/>
            <person name="Montfort J."/>
            <person name="Bouchez O."/>
            <person name="Roques C."/>
            <person name="Iampietro C."/>
            <person name="Lluch J."/>
            <person name="Castinel A."/>
            <person name="Donnadieu C."/>
            <person name="Desvignes T."/>
            <person name="Floi Bucao C."/>
            <person name="Jouanno E."/>
            <person name="Wen M."/>
            <person name="Mejri S."/>
            <person name="Dirks R."/>
            <person name="Jansen H."/>
            <person name="Henkel C."/>
            <person name="Chen W.J."/>
            <person name="Zahm M."/>
            <person name="Cabau C."/>
            <person name="Klopp C."/>
            <person name="Thompson A.W."/>
            <person name="Robinson-Rechavi M."/>
            <person name="Braasch I."/>
            <person name="Lecointre G."/>
            <person name="Bobe J."/>
            <person name="Postlethwait J.H."/>
            <person name="Berthelot C."/>
            <person name="Roest Crollius H."/>
            <person name="Guiguen Y."/>
        </authorList>
    </citation>
    <scope>NUCLEOTIDE SEQUENCE</scope>
    <source>
        <strain evidence="2">NC1722</strain>
    </source>
</reference>
<protein>
    <submittedName>
        <fullName evidence="2">Uncharacterized protein</fullName>
    </submittedName>
</protein>
<name>A0AAD7RDZ0_9TELE</name>
<keyword evidence="3" id="KW-1185">Reference proteome</keyword>
<dbReference type="Proteomes" id="UP001221898">
    <property type="component" value="Unassembled WGS sequence"/>
</dbReference>
<evidence type="ECO:0000256" key="1">
    <source>
        <dbReference type="SAM" id="MobiDB-lite"/>
    </source>
</evidence>
<proteinExistence type="predicted"/>